<evidence type="ECO:0000313" key="2">
    <source>
        <dbReference type="EMBL" id="OYO10744.1"/>
    </source>
</evidence>
<comment type="caution">
    <text evidence="2">The sequence shown here is derived from an EMBL/GenBank/DDBJ whole genome shotgun (WGS) entry which is preliminary data.</text>
</comment>
<proteinExistence type="predicted"/>
<gene>
    <name evidence="2" type="ORF">CGZ94_15690</name>
</gene>
<feature type="compositionally biased region" description="Acidic residues" evidence="1">
    <location>
        <begin position="26"/>
        <end position="80"/>
    </location>
</feature>
<keyword evidence="3" id="KW-1185">Reference proteome</keyword>
<dbReference type="Proteomes" id="UP000215896">
    <property type="component" value="Unassembled WGS sequence"/>
</dbReference>
<evidence type="ECO:0008006" key="4">
    <source>
        <dbReference type="Google" id="ProtNLM"/>
    </source>
</evidence>
<evidence type="ECO:0000313" key="3">
    <source>
        <dbReference type="Proteomes" id="UP000215896"/>
    </source>
</evidence>
<evidence type="ECO:0000256" key="1">
    <source>
        <dbReference type="SAM" id="MobiDB-lite"/>
    </source>
</evidence>
<reference evidence="2 3" key="1">
    <citation type="submission" date="2017-07" db="EMBL/GenBank/DDBJ databases">
        <title>Draft whole genome sequences of clinical Proprionibacteriaceae strains.</title>
        <authorList>
            <person name="Bernier A.-M."/>
            <person name="Bernard K."/>
            <person name="Domingo M.-C."/>
        </authorList>
    </citation>
    <scope>NUCLEOTIDE SEQUENCE [LARGE SCALE GENOMIC DNA]</scope>
    <source>
        <strain evidence="2 3">NML 030167</strain>
    </source>
</reference>
<dbReference type="EMBL" id="NMVO01000016">
    <property type="protein sequence ID" value="OYO10744.1"/>
    <property type="molecule type" value="Genomic_DNA"/>
</dbReference>
<organism evidence="2 3">
    <name type="scientific">Enemella evansiae</name>
    <dbReference type="NCBI Taxonomy" id="2016499"/>
    <lineage>
        <taxon>Bacteria</taxon>
        <taxon>Bacillati</taxon>
        <taxon>Actinomycetota</taxon>
        <taxon>Actinomycetes</taxon>
        <taxon>Propionibacteriales</taxon>
        <taxon>Propionibacteriaceae</taxon>
        <taxon>Enemella</taxon>
    </lineage>
</organism>
<dbReference type="AlphaFoldDB" id="A0A255GCV8"/>
<dbReference type="Pfam" id="PF12502">
    <property type="entry name" value="DUF3710"/>
    <property type="match status" value="1"/>
</dbReference>
<sequence>MIFGRKKKQAEKDADESVETTTVDETSVDDTSADAADTETDAADPDADLDTAEDDDELDSGEDDDEDDDTDAEDAEDEWAALDLSKDWREDGPFDINEVDLEADDIERLDFGALVITPIPECELRLQVAEETQQIVSALIVKDESALELSAFAAPRSPGMWAEIREQIVEQTEAAGGTADSVEGPFGTELVRNVPVQTPDGQVAFQPSRTWVAQGPRWLLRGVLFGQAALSDQSDDELVGPFLDAFSDVVVRRGDDPMPVGDVLALTLPPELQQAEPESAQ</sequence>
<protein>
    <recommendedName>
        <fullName evidence="4">DUF3710 domain-containing protein</fullName>
    </recommendedName>
</protein>
<dbReference type="InterPro" id="IPR022183">
    <property type="entry name" value="DUF3710"/>
</dbReference>
<accession>A0A255GCV8</accession>
<feature type="region of interest" description="Disordered" evidence="1">
    <location>
        <begin position="1"/>
        <end position="86"/>
    </location>
</feature>
<dbReference type="OrthoDB" id="8480367at2"/>
<name>A0A255GCV8_9ACTN</name>